<evidence type="ECO:0000256" key="11">
    <source>
        <dbReference type="ARBA" id="ARBA00061767"/>
    </source>
</evidence>
<comment type="function">
    <text evidence="12">Transcriptional activator that binds specific DNA sequence.</text>
</comment>
<evidence type="ECO:0000256" key="8">
    <source>
        <dbReference type="ARBA" id="ARBA00023159"/>
    </source>
</evidence>
<keyword evidence="17" id="KW-1185">Reference proteome</keyword>
<dbReference type="InterPro" id="IPR009057">
    <property type="entry name" value="Homeodomain-like_sf"/>
</dbReference>
<evidence type="ECO:0000256" key="3">
    <source>
        <dbReference type="ARBA" id="ARBA00022553"/>
    </source>
</evidence>
<keyword evidence="8 12" id="KW-0010">Activator</keyword>
<dbReference type="GO" id="GO:1990110">
    <property type="term" value="P:callus formation"/>
    <property type="evidence" value="ECO:0007669"/>
    <property type="project" value="UniProtKB-ARBA"/>
</dbReference>
<dbReference type="PANTHER" id="PTHR43874:SF137">
    <property type="entry name" value="TWO-COMPONENT RESPONSE REGULATOR ARR11"/>
    <property type="match status" value="1"/>
</dbReference>
<gene>
    <name evidence="16" type="ORF">FNV43_RR25856</name>
</gene>
<dbReference type="SUPFAM" id="SSF52172">
    <property type="entry name" value="CheY-like"/>
    <property type="match status" value="1"/>
</dbReference>
<dbReference type="GO" id="GO:0080022">
    <property type="term" value="P:primary root development"/>
    <property type="evidence" value="ECO:0007669"/>
    <property type="project" value="UniProtKB-ARBA"/>
</dbReference>
<evidence type="ECO:0000313" key="17">
    <source>
        <dbReference type="Proteomes" id="UP000796880"/>
    </source>
</evidence>
<feature type="modified residue" description="4-aspartylphosphate" evidence="13">
    <location>
        <position position="69"/>
    </location>
</feature>
<dbReference type="GO" id="GO:0080113">
    <property type="term" value="P:regulation of seed growth"/>
    <property type="evidence" value="ECO:0007669"/>
    <property type="project" value="UniProtKB-ARBA"/>
</dbReference>
<comment type="caution">
    <text evidence="16">The sequence shown here is derived from an EMBL/GenBank/DDBJ whole genome shotgun (WGS) entry which is preliminary data.</text>
</comment>
<dbReference type="GO" id="GO:0003700">
    <property type="term" value="F:DNA-binding transcription factor activity"/>
    <property type="evidence" value="ECO:0007669"/>
    <property type="project" value="UniProtKB-UniRule"/>
</dbReference>
<dbReference type="FunFam" id="3.40.50.2300:FF:000132">
    <property type="entry name" value="Two-component response regulator"/>
    <property type="match status" value="1"/>
</dbReference>
<feature type="compositionally biased region" description="Low complexity" evidence="14">
    <location>
        <begin position="424"/>
        <end position="433"/>
    </location>
</feature>
<keyword evidence="6 12" id="KW-0805">Transcription regulation</keyword>
<dbReference type="PIRSF" id="PIRSF036392">
    <property type="entry name" value="RR_ARR_type-B"/>
    <property type="match status" value="1"/>
</dbReference>
<dbReference type="NCBIfam" id="TIGR01557">
    <property type="entry name" value="myb_SHAQKYF"/>
    <property type="match status" value="1"/>
</dbReference>
<dbReference type="InterPro" id="IPR006447">
    <property type="entry name" value="Myb_dom_plants"/>
</dbReference>
<dbReference type="InterPro" id="IPR001789">
    <property type="entry name" value="Sig_transdc_resp-reg_receiver"/>
</dbReference>
<comment type="similarity">
    <text evidence="2">Belongs to the ARR family. Type-B subfamily.</text>
</comment>
<feature type="region of interest" description="Disordered" evidence="14">
    <location>
        <begin position="316"/>
        <end position="352"/>
    </location>
</feature>
<feature type="domain" description="Response regulatory" evidence="15">
    <location>
        <begin position="18"/>
        <end position="133"/>
    </location>
</feature>
<evidence type="ECO:0000256" key="4">
    <source>
        <dbReference type="ARBA" id="ARBA00022864"/>
    </source>
</evidence>
<feature type="region of interest" description="Disordered" evidence="14">
    <location>
        <begin position="422"/>
        <end position="450"/>
    </location>
</feature>
<sequence>MENGFCSPRNDTFPAGLRVLVVDDDPTWLKILEKMLKKCSYEVTTCGLARDALSLLRERKDGYDIVISDVNMPDMDGFKLLEHVGLEMDLPVIMMSVDGETSRVMKGVQHGACDYLLKPIRMKELRNIWQHVFRKRIHEIRDIENHESLEAIYMIRNGSDHSDDGHLLSMEDLTSVKKRKDIENKHDDKDLSDASSMKKARVVWSVDLHQKFVKAVNQIGFDKVGPKKILDLMNVPWLTRENVASHLQKYRLYLSRLQKERENDLKCSFGGMKHSDVSPKDPSGSFGLQNSANTQQNDVVNGSYRFSVNNLLVQNVDPNNKHEDESIVSEPTAEPERASNTSHLPDPHKTKNSQMVFNHSFDSLESEVNLTAFDSTIPTNYSWSEVPEMEFNQEHKPLTSVENGFSNLPLLDPPHHIHVDQLQSVSSTSSKPSSVDRGITGPVNIKPHKGEYGSSQVNCVTSTVSTTNSFQTKTIMVNDQALEPIYTSTCTMRTQGFNQSRITDLESTQRNQTLGNGSPFVSFDDELRVLFQGDCYGVDLGLHNVDFPEYNAPGHIDEVPFHLYDSLRPSYEYLCETAEFYNRSTTIHSMN</sequence>
<keyword evidence="7 12" id="KW-0238">DNA-binding</keyword>
<evidence type="ECO:0000256" key="1">
    <source>
        <dbReference type="ARBA" id="ARBA00004123"/>
    </source>
</evidence>
<reference evidence="16" key="1">
    <citation type="submission" date="2020-03" db="EMBL/GenBank/DDBJ databases">
        <title>A high-quality chromosome-level genome assembly of a woody plant with both climbing and erect habits, Rhamnella rubrinervis.</title>
        <authorList>
            <person name="Lu Z."/>
            <person name="Yang Y."/>
            <person name="Zhu X."/>
            <person name="Sun Y."/>
        </authorList>
    </citation>
    <scope>NUCLEOTIDE SEQUENCE</scope>
    <source>
        <strain evidence="16">BYM</strain>
        <tissue evidence="16">Leaf</tissue>
    </source>
</reference>
<dbReference type="Proteomes" id="UP000796880">
    <property type="component" value="Unassembled WGS sequence"/>
</dbReference>
<dbReference type="GO" id="GO:0080036">
    <property type="term" value="P:regulation of cytokinin-activated signaling pathway"/>
    <property type="evidence" value="ECO:0007669"/>
    <property type="project" value="UniProtKB-ARBA"/>
</dbReference>
<dbReference type="GO" id="GO:0003677">
    <property type="term" value="F:DNA binding"/>
    <property type="evidence" value="ECO:0007669"/>
    <property type="project" value="UniProtKB-KW"/>
</dbReference>
<evidence type="ECO:0000256" key="2">
    <source>
        <dbReference type="ARBA" id="ARBA00006015"/>
    </source>
</evidence>
<comment type="subunit">
    <text evidence="11">Binds the target DNA as a monomer.</text>
</comment>
<evidence type="ECO:0000259" key="15">
    <source>
        <dbReference type="PROSITE" id="PS50110"/>
    </source>
</evidence>
<keyword evidence="9 12" id="KW-0804">Transcription</keyword>
<dbReference type="Gene3D" id="1.10.10.60">
    <property type="entry name" value="Homeodomain-like"/>
    <property type="match status" value="1"/>
</dbReference>
<dbReference type="PANTHER" id="PTHR43874">
    <property type="entry name" value="TWO-COMPONENT RESPONSE REGULATOR"/>
    <property type="match status" value="1"/>
</dbReference>
<dbReference type="GO" id="GO:0000160">
    <property type="term" value="P:phosphorelay signal transduction system"/>
    <property type="evidence" value="ECO:0007669"/>
    <property type="project" value="UniProtKB-KW"/>
</dbReference>
<dbReference type="GO" id="GO:0010492">
    <property type="term" value="P:maintenance of shoot apical meristem identity"/>
    <property type="evidence" value="ECO:0007669"/>
    <property type="project" value="UniProtKB-ARBA"/>
</dbReference>
<dbReference type="Pfam" id="PF00072">
    <property type="entry name" value="Response_reg"/>
    <property type="match status" value="1"/>
</dbReference>
<dbReference type="GO" id="GO:0005634">
    <property type="term" value="C:nucleus"/>
    <property type="evidence" value="ECO:0007669"/>
    <property type="project" value="UniProtKB-SubCell"/>
</dbReference>
<name>A0A8K0GN94_9ROSA</name>
<evidence type="ECO:0000256" key="9">
    <source>
        <dbReference type="ARBA" id="ARBA00023163"/>
    </source>
</evidence>
<organism evidence="16 17">
    <name type="scientific">Rhamnella rubrinervis</name>
    <dbReference type="NCBI Taxonomy" id="2594499"/>
    <lineage>
        <taxon>Eukaryota</taxon>
        <taxon>Viridiplantae</taxon>
        <taxon>Streptophyta</taxon>
        <taxon>Embryophyta</taxon>
        <taxon>Tracheophyta</taxon>
        <taxon>Spermatophyta</taxon>
        <taxon>Magnoliopsida</taxon>
        <taxon>eudicotyledons</taxon>
        <taxon>Gunneridae</taxon>
        <taxon>Pentapetalae</taxon>
        <taxon>rosids</taxon>
        <taxon>fabids</taxon>
        <taxon>Rosales</taxon>
        <taxon>Rhamnaceae</taxon>
        <taxon>rhamnoid group</taxon>
        <taxon>Rhamneae</taxon>
        <taxon>Rhamnella</taxon>
    </lineage>
</organism>
<evidence type="ECO:0000256" key="14">
    <source>
        <dbReference type="SAM" id="MobiDB-lite"/>
    </source>
</evidence>
<dbReference type="AlphaFoldDB" id="A0A8K0GN94"/>
<evidence type="ECO:0000256" key="13">
    <source>
        <dbReference type="PROSITE-ProRule" id="PRU00169"/>
    </source>
</evidence>
<keyword evidence="5 12" id="KW-0902">Two-component regulatory system</keyword>
<dbReference type="InterPro" id="IPR011006">
    <property type="entry name" value="CheY-like_superfamily"/>
</dbReference>
<dbReference type="SMART" id="SM00448">
    <property type="entry name" value="REC"/>
    <property type="match status" value="1"/>
</dbReference>
<dbReference type="Gene3D" id="3.40.50.2300">
    <property type="match status" value="1"/>
</dbReference>
<dbReference type="GO" id="GO:0031537">
    <property type="term" value="P:regulation of anthocyanin metabolic process"/>
    <property type="evidence" value="ECO:0007669"/>
    <property type="project" value="UniProtKB-ARBA"/>
</dbReference>
<dbReference type="InterPro" id="IPR001005">
    <property type="entry name" value="SANT/Myb"/>
</dbReference>
<dbReference type="GO" id="GO:0009414">
    <property type="term" value="P:response to water deprivation"/>
    <property type="evidence" value="ECO:0007669"/>
    <property type="project" value="UniProtKB-ARBA"/>
</dbReference>
<keyword evidence="3 13" id="KW-0597">Phosphoprotein</keyword>
<dbReference type="EMBL" id="VOIH02000012">
    <property type="protein sequence ID" value="KAF3431126.1"/>
    <property type="molecule type" value="Genomic_DNA"/>
</dbReference>
<evidence type="ECO:0000256" key="10">
    <source>
        <dbReference type="ARBA" id="ARBA00023242"/>
    </source>
</evidence>
<dbReference type="SUPFAM" id="SSF46689">
    <property type="entry name" value="Homeodomain-like"/>
    <property type="match status" value="1"/>
</dbReference>
<dbReference type="PROSITE" id="PS50110">
    <property type="entry name" value="RESPONSE_REGULATORY"/>
    <property type="match status" value="1"/>
</dbReference>
<dbReference type="GO" id="GO:0009736">
    <property type="term" value="P:cytokinin-activated signaling pathway"/>
    <property type="evidence" value="ECO:0007669"/>
    <property type="project" value="UniProtKB-KW"/>
</dbReference>
<evidence type="ECO:0000256" key="7">
    <source>
        <dbReference type="ARBA" id="ARBA00023125"/>
    </source>
</evidence>
<dbReference type="GO" id="GO:0010082">
    <property type="term" value="P:regulation of root meristem growth"/>
    <property type="evidence" value="ECO:0007669"/>
    <property type="project" value="UniProtKB-ARBA"/>
</dbReference>
<dbReference type="FunFam" id="1.10.10.60:FF:000007">
    <property type="entry name" value="Two-component response regulator"/>
    <property type="match status" value="1"/>
</dbReference>
<dbReference type="Pfam" id="PF00249">
    <property type="entry name" value="Myb_DNA-binding"/>
    <property type="match status" value="1"/>
</dbReference>
<protein>
    <recommendedName>
        <fullName evidence="12">Two-component response regulator</fullName>
    </recommendedName>
</protein>
<keyword evidence="4" id="KW-0932">Cytokinin signaling pathway</keyword>
<dbReference type="GO" id="GO:0010380">
    <property type="term" value="P:regulation of chlorophyll biosynthetic process"/>
    <property type="evidence" value="ECO:0007669"/>
    <property type="project" value="UniProtKB-ARBA"/>
</dbReference>
<evidence type="ECO:0000256" key="5">
    <source>
        <dbReference type="ARBA" id="ARBA00023012"/>
    </source>
</evidence>
<dbReference type="OrthoDB" id="60033at2759"/>
<dbReference type="InterPro" id="IPR045279">
    <property type="entry name" value="ARR-like"/>
</dbReference>
<accession>A0A8K0GN94</accession>
<evidence type="ECO:0000256" key="6">
    <source>
        <dbReference type="ARBA" id="ARBA00023015"/>
    </source>
</evidence>
<comment type="subcellular location">
    <subcellularLocation>
        <location evidence="1 12">Nucleus</location>
    </subcellularLocation>
</comment>
<evidence type="ECO:0000256" key="12">
    <source>
        <dbReference type="PIRNR" id="PIRNR036392"/>
    </source>
</evidence>
<keyword evidence="10 12" id="KW-0539">Nucleus</keyword>
<dbReference type="InterPro" id="IPR017053">
    <property type="entry name" value="Response_reg_B-typ_pln"/>
</dbReference>
<proteinExistence type="inferred from homology"/>
<dbReference type="CDD" id="cd17584">
    <property type="entry name" value="REC_typeB_ARR-like"/>
    <property type="match status" value="1"/>
</dbReference>
<evidence type="ECO:0000313" key="16">
    <source>
        <dbReference type="EMBL" id="KAF3431126.1"/>
    </source>
</evidence>